<dbReference type="Pfam" id="PF00578">
    <property type="entry name" value="AhpC-TSA"/>
    <property type="match status" value="1"/>
</dbReference>
<dbReference type="SUPFAM" id="SSF52833">
    <property type="entry name" value="Thioredoxin-like"/>
    <property type="match status" value="1"/>
</dbReference>
<dbReference type="Pfam" id="PF17991">
    <property type="entry name" value="Thioredoxin_10"/>
    <property type="match status" value="1"/>
</dbReference>
<evidence type="ECO:0000259" key="1">
    <source>
        <dbReference type="PROSITE" id="PS51352"/>
    </source>
</evidence>
<dbReference type="InterPro" id="IPR000866">
    <property type="entry name" value="AhpC/TSA"/>
</dbReference>
<feature type="domain" description="Thioredoxin" evidence="1">
    <location>
        <begin position="1"/>
        <end position="152"/>
    </location>
</feature>
<dbReference type="InterPro" id="IPR036249">
    <property type="entry name" value="Thioredoxin-like_sf"/>
</dbReference>
<protein>
    <recommendedName>
        <fullName evidence="1">Thioredoxin domain-containing protein</fullName>
    </recommendedName>
</protein>
<evidence type="ECO:0000313" key="2">
    <source>
        <dbReference type="EMBL" id="GAA5112876.1"/>
    </source>
</evidence>
<dbReference type="Gene3D" id="2.60.120.260">
    <property type="entry name" value="Galactose-binding domain-like"/>
    <property type="match status" value="1"/>
</dbReference>
<sequence>MTATDKLRIEGRLPELGGATAWLHSGPLTPAGLRGKVVIVQFCTFSCINWLRTLPHVKAWDRKYRDDGLVVIGVHSPEFPFEHDLEKIRSALEPMGVDYPVAVDNEFAVWRAFDNAYWPALYFIDPEGRIRHHHFGEEDYERSERVIQRLLTEAGSADVDEDLVSVEPDGVYLAADWGTLGSPETYVGYARATGFASPAGLARDRSRVYVEPSRLQLNHWALAGDWTVGEQITTLNEPGGRIVHRFHGRDLNLVLGSRAGGGPTGFRVLLDGEPPDGARGLDIDERGNGTVGEERLYQLIRQDAPIMERTFEITFLDAGAQAYVFTFG</sequence>
<accession>A0ABP9NAJ0</accession>
<comment type="caution">
    <text evidence="2">The sequence shown here is derived from an EMBL/GenBank/DDBJ whole genome shotgun (WGS) entry which is preliminary data.</text>
</comment>
<proteinExistence type="predicted"/>
<dbReference type="RefSeq" id="WP_345603328.1">
    <property type="nucleotide sequence ID" value="NZ_BAABJO010000003.1"/>
</dbReference>
<keyword evidence="3" id="KW-1185">Reference proteome</keyword>
<dbReference type="PANTHER" id="PTHR46388">
    <property type="entry name" value="NHL REPEAT-CONTAINING PROTEIN 2"/>
    <property type="match status" value="1"/>
</dbReference>
<gene>
    <name evidence="2" type="ORF">GCM10023320_07680</name>
</gene>
<dbReference type="CDD" id="cd03012">
    <property type="entry name" value="TlpA_like_DipZ_like"/>
    <property type="match status" value="1"/>
</dbReference>
<organism evidence="2 3">
    <name type="scientific">Pseudonocardia adelaidensis</name>
    <dbReference type="NCBI Taxonomy" id="648754"/>
    <lineage>
        <taxon>Bacteria</taxon>
        <taxon>Bacillati</taxon>
        <taxon>Actinomycetota</taxon>
        <taxon>Actinomycetes</taxon>
        <taxon>Pseudonocardiales</taxon>
        <taxon>Pseudonocardiaceae</taxon>
        <taxon>Pseudonocardia</taxon>
    </lineage>
</organism>
<name>A0ABP9NAJ0_9PSEU</name>
<dbReference type="InterPro" id="IPR013766">
    <property type="entry name" value="Thioredoxin_domain"/>
</dbReference>
<dbReference type="InterPro" id="IPR041017">
    <property type="entry name" value="Thioredoxin_10"/>
</dbReference>
<evidence type="ECO:0000313" key="3">
    <source>
        <dbReference type="Proteomes" id="UP001500804"/>
    </source>
</evidence>
<dbReference type="Gene3D" id="3.40.30.10">
    <property type="entry name" value="Glutaredoxin"/>
    <property type="match status" value="1"/>
</dbReference>
<dbReference type="PANTHER" id="PTHR46388:SF2">
    <property type="entry name" value="NHL REPEAT-CONTAINING PROTEIN 2"/>
    <property type="match status" value="1"/>
</dbReference>
<reference evidence="3" key="1">
    <citation type="journal article" date="2019" name="Int. J. Syst. Evol. Microbiol.">
        <title>The Global Catalogue of Microorganisms (GCM) 10K type strain sequencing project: providing services to taxonomists for standard genome sequencing and annotation.</title>
        <authorList>
            <consortium name="The Broad Institute Genomics Platform"/>
            <consortium name="The Broad Institute Genome Sequencing Center for Infectious Disease"/>
            <person name="Wu L."/>
            <person name="Ma J."/>
        </authorList>
    </citation>
    <scope>NUCLEOTIDE SEQUENCE [LARGE SCALE GENOMIC DNA]</scope>
    <source>
        <strain evidence="3">JCM 18302</strain>
    </source>
</reference>
<dbReference type="Proteomes" id="UP001500804">
    <property type="component" value="Unassembled WGS sequence"/>
</dbReference>
<dbReference type="PROSITE" id="PS51352">
    <property type="entry name" value="THIOREDOXIN_2"/>
    <property type="match status" value="1"/>
</dbReference>
<dbReference type="EMBL" id="BAABJO010000003">
    <property type="protein sequence ID" value="GAA5112876.1"/>
    <property type="molecule type" value="Genomic_DNA"/>
</dbReference>